<feature type="compositionally biased region" description="Pro residues" evidence="3">
    <location>
        <begin position="868"/>
        <end position="892"/>
    </location>
</feature>
<feature type="compositionally biased region" description="Polar residues" evidence="3">
    <location>
        <begin position="781"/>
        <end position="793"/>
    </location>
</feature>
<feature type="region of interest" description="Disordered" evidence="3">
    <location>
        <begin position="1"/>
        <end position="52"/>
    </location>
</feature>
<feature type="compositionally biased region" description="Polar residues" evidence="3">
    <location>
        <begin position="747"/>
        <end position="760"/>
    </location>
</feature>
<evidence type="ECO:0000259" key="5">
    <source>
        <dbReference type="PROSITE" id="PS51444"/>
    </source>
</evidence>
<feature type="domain" description="FH2" evidence="5">
    <location>
        <begin position="903"/>
        <end position="1312"/>
    </location>
</feature>
<dbReference type="STRING" id="35722.A0A0B7MXB3"/>
<sequence>MDLFNRGKSKGKKRPIIDPPLIQTTTTTNTLQTSQAGAPQSPKSPHQQDDLSTAGRLVDNASSIRSSQSSSIPSTDSDYYTSVDAMSEAEIDDFFERMLTRRGIHDNNARLKMSSFPMEKKRFMVAQDIQSETSVPAIPSLRRGLDKKADYQGESKGPEYYVGKLTDMSKGVNAKAVSHLAVGLRTMPLSWVRQFIDMQGLQVITDLLKAFNKSKNKQDLSLSVEADILKCFKALLNNRVGAREALQHPQCVQEIVHCIVSPSINSRRLVCEVLVFMCYYEVPVGQDLVLKAMDHLKEKRKGLGRFDAWLSTLETTLSGRGRMGSMVGASEDFKRMAASGPPDGQLTEYALYNMILVNAIINVVDDPEIRIHLRNQMTASGLERIMERMNEACDEHLDRQIREFKALAENDQDDVMEMYHEHVLSNQNDPRDVFECILTSVEGTRGYDFFLSCLQHLLLVNNEESGVKSRYFQIIDNLVAQVVLDNKGLGEDFSADYATTVQHLINKFADQDQLKATLEDIKELQRNYDELERERDLLREQLSHQGDALEIVQLKEKTVSLEDLLRMSRHTISTLQRKLRDLQNDYEASLERAERQMEEFSKVVGGEDESNEGDVVISRKSIATAFGRIRAQETLEGRNKNNAKLDASELSGLLSDDNSKHKSLALGLSEEFKSQLARQFGSSSGLGDFVLPGTMPLMGSAARRSNNRRRHMHTEIMPPASSEETLVKEPFSSNQRENSMDEEIKSPTPSKSAAINSRNSNEIRKNSYAASREDNGDDNDSSYVPSSAITSTNEEGRSEMSDTTTQIKNQSIPNSDNNDSVLPPPPPPPPQPLATVGASPSPPPPPPPPPPPLPPMSGSATNLSKSTNPPPALSSPPPPPPPPPSAPSPPATPGAANMAAPRKYLKHLPSVKTRQLQWQKLNANHISTTLWKSAADAEKDEALESLFDTEGIFDRMEEVFAQKVIAPKPSSKKEKRPEICIIDARKAYNISIAVLAKCKSIPFEDCKKKILAFDEKFCTEVMLRNLLANAPSHDEMGKLSVFLKTASEEDLECLSKPDAFCAEIISIDRFKERLANMLFVTTFHERITQLGRNMANVMDASTHLKDSQSFIDFLNIILMVGNFLNGTNFQGGAFGIRISSINKLVDTRATSNDTTLLHFLCTMIEEKFPDISKNLLKDLELCGEACRVTIQDLIKDYNELRVGLQTMIHELDCHYSNDYEAAPGDNFASAMYKFRDRAIEKFDQLEVRYTSMDVAYKDVVSYFGEDPSNMKPDEFFGIFQTFTSSWNKVKSDIEMQRKKKEQAEKAMEFQAQRRARLNNRLEIKDGASENQEDKDIMDNLLQKLRSGEMAATASQRKIRRTSIRERRKSRAESMVVKAEDLLRHIQNEEETPRLPRAARSGSRRFTSSERMKKLASLADNNSGEEVAVNL</sequence>
<dbReference type="PROSITE" id="PS51232">
    <property type="entry name" value="GBD_FH3"/>
    <property type="match status" value="1"/>
</dbReference>
<dbReference type="Pfam" id="PF06371">
    <property type="entry name" value="Drf_GBD"/>
    <property type="match status" value="1"/>
</dbReference>
<dbReference type="InterPro" id="IPR051661">
    <property type="entry name" value="Actin_filament_regulator"/>
</dbReference>
<dbReference type="OrthoDB" id="1104827at2759"/>
<dbReference type="GO" id="GO:0031267">
    <property type="term" value="F:small GTPase binding"/>
    <property type="evidence" value="ECO:0007669"/>
    <property type="project" value="InterPro"/>
</dbReference>
<feature type="compositionally biased region" description="Polar residues" evidence="3">
    <location>
        <begin position="801"/>
        <end position="820"/>
    </location>
</feature>
<name>A0A0B7MXB3_9FUNG</name>
<gene>
    <name evidence="6" type="primary">PARPA_01204.1 scaffold 1359</name>
</gene>
<feature type="region of interest" description="Disordered" evidence="3">
    <location>
        <begin position="715"/>
        <end position="897"/>
    </location>
</feature>
<dbReference type="InterPro" id="IPR016024">
    <property type="entry name" value="ARM-type_fold"/>
</dbReference>
<dbReference type="SUPFAM" id="SSF48371">
    <property type="entry name" value="ARM repeat"/>
    <property type="match status" value="1"/>
</dbReference>
<evidence type="ECO:0000313" key="7">
    <source>
        <dbReference type="Proteomes" id="UP000054107"/>
    </source>
</evidence>
<dbReference type="Gene3D" id="1.20.58.2220">
    <property type="entry name" value="Formin, FH2 domain"/>
    <property type="match status" value="1"/>
</dbReference>
<keyword evidence="7" id="KW-1185">Reference proteome</keyword>
<dbReference type="SMART" id="SM00498">
    <property type="entry name" value="FH2"/>
    <property type="match status" value="1"/>
</dbReference>
<evidence type="ECO:0000256" key="1">
    <source>
        <dbReference type="ARBA" id="ARBA00037935"/>
    </source>
</evidence>
<evidence type="ECO:0000256" key="2">
    <source>
        <dbReference type="SAM" id="Coils"/>
    </source>
</evidence>
<feature type="coiled-coil region" evidence="2">
    <location>
        <begin position="1293"/>
        <end position="1320"/>
    </location>
</feature>
<dbReference type="GO" id="GO:0032153">
    <property type="term" value="C:cell division site"/>
    <property type="evidence" value="ECO:0007669"/>
    <property type="project" value="UniProtKB-ARBA"/>
</dbReference>
<dbReference type="InterPro" id="IPR042201">
    <property type="entry name" value="FH2_Formin_sf"/>
</dbReference>
<dbReference type="Gene3D" id="6.10.30.50">
    <property type="match status" value="1"/>
</dbReference>
<dbReference type="InterPro" id="IPR014768">
    <property type="entry name" value="GBD/FH3_dom"/>
</dbReference>
<evidence type="ECO:0000313" key="6">
    <source>
        <dbReference type="EMBL" id="CEP07895.1"/>
    </source>
</evidence>
<dbReference type="GO" id="GO:0005938">
    <property type="term" value="C:cell cortex"/>
    <property type="evidence" value="ECO:0007669"/>
    <property type="project" value="UniProtKB-ARBA"/>
</dbReference>
<dbReference type="PANTHER" id="PTHR47102">
    <property type="entry name" value="PROTEIN BNI1"/>
    <property type="match status" value="1"/>
</dbReference>
<evidence type="ECO:0000259" key="4">
    <source>
        <dbReference type="PROSITE" id="PS51232"/>
    </source>
</evidence>
<dbReference type="Gene3D" id="1.20.58.630">
    <property type="match status" value="1"/>
</dbReference>
<dbReference type="InterPro" id="IPR011989">
    <property type="entry name" value="ARM-like"/>
</dbReference>
<dbReference type="GO" id="GO:1903475">
    <property type="term" value="P:mitotic actomyosin contractile ring assembly"/>
    <property type="evidence" value="ECO:0007669"/>
    <property type="project" value="TreeGrafter"/>
</dbReference>
<feature type="compositionally biased region" description="Pro residues" evidence="3">
    <location>
        <begin position="840"/>
        <end position="855"/>
    </location>
</feature>
<dbReference type="Proteomes" id="UP000054107">
    <property type="component" value="Unassembled WGS sequence"/>
</dbReference>
<protein>
    <recommendedName>
        <fullName evidence="8">FH2 domain-containing protein</fullName>
    </recommendedName>
</protein>
<dbReference type="GO" id="GO:0003779">
    <property type="term" value="F:actin binding"/>
    <property type="evidence" value="ECO:0007669"/>
    <property type="project" value="InterPro"/>
</dbReference>
<feature type="region of interest" description="Disordered" evidence="3">
    <location>
        <begin position="1348"/>
        <end position="1370"/>
    </location>
</feature>
<evidence type="ECO:0008006" key="8">
    <source>
        <dbReference type="Google" id="ProtNLM"/>
    </source>
</evidence>
<feature type="coiled-coil region" evidence="2">
    <location>
        <begin position="514"/>
        <end position="603"/>
    </location>
</feature>
<proteinExistence type="inferred from homology"/>
<keyword evidence="2" id="KW-0175">Coiled coil</keyword>
<evidence type="ECO:0000256" key="3">
    <source>
        <dbReference type="SAM" id="MobiDB-lite"/>
    </source>
</evidence>
<feature type="region of interest" description="Disordered" evidence="3">
    <location>
        <begin position="1387"/>
        <end position="1430"/>
    </location>
</feature>
<dbReference type="GO" id="GO:0051016">
    <property type="term" value="P:barbed-end actin filament capping"/>
    <property type="evidence" value="ECO:0007669"/>
    <property type="project" value="TreeGrafter"/>
</dbReference>
<dbReference type="Pfam" id="PF06367">
    <property type="entry name" value="Drf_FH3"/>
    <property type="match status" value="1"/>
</dbReference>
<dbReference type="InterPro" id="IPR010472">
    <property type="entry name" value="FH3_dom"/>
</dbReference>
<dbReference type="PANTHER" id="PTHR47102:SF2">
    <property type="entry name" value="PROTEIN BNI1"/>
    <property type="match status" value="1"/>
</dbReference>
<feature type="compositionally biased region" description="Basic residues" evidence="3">
    <location>
        <begin position="1356"/>
        <end position="1369"/>
    </location>
</feature>
<feature type="compositionally biased region" description="Polar residues" evidence="3">
    <location>
        <begin position="858"/>
        <end position="867"/>
    </location>
</feature>
<dbReference type="SMART" id="SM01140">
    <property type="entry name" value="Drf_GBD"/>
    <property type="match status" value="1"/>
</dbReference>
<organism evidence="6 7">
    <name type="scientific">Parasitella parasitica</name>
    <dbReference type="NCBI Taxonomy" id="35722"/>
    <lineage>
        <taxon>Eukaryota</taxon>
        <taxon>Fungi</taxon>
        <taxon>Fungi incertae sedis</taxon>
        <taxon>Mucoromycota</taxon>
        <taxon>Mucoromycotina</taxon>
        <taxon>Mucoromycetes</taxon>
        <taxon>Mucorales</taxon>
        <taxon>Mucorineae</taxon>
        <taxon>Mucoraceae</taxon>
        <taxon>Parasitella</taxon>
    </lineage>
</organism>
<dbReference type="PROSITE" id="PS51444">
    <property type="entry name" value="FH2"/>
    <property type="match status" value="1"/>
</dbReference>
<dbReference type="SMART" id="SM01139">
    <property type="entry name" value="Drf_FH3"/>
    <property type="match status" value="1"/>
</dbReference>
<accession>A0A0B7MXB3</accession>
<reference evidence="6 7" key="1">
    <citation type="submission" date="2014-09" db="EMBL/GenBank/DDBJ databases">
        <authorList>
            <person name="Ellenberger Sabrina"/>
        </authorList>
    </citation>
    <scope>NUCLEOTIDE SEQUENCE [LARGE SCALE GENOMIC DNA]</scope>
    <source>
        <strain evidence="6 7">CBS 412.66</strain>
    </source>
</reference>
<dbReference type="GO" id="GO:0043332">
    <property type="term" value="C:mating projection tip"/>
    <property type="evidence" value="ECO:0007669"/>
    <property type="project" value="TreeGrafter"/>
</dbReference>
<dbReference type="Gene3D" id="1.10.238.150">
    <property type="entry name" value="Formin, FH3 diaphanous domain"/>
    <property type="match status" value="1"/>
</dbReference>
<dbReference type="GO" id="GO:0015629">
    <property type="term" value="C:actin cytoskeleton"/>
    <property type="evidence" value="ECO:0007669"/>
    <property type="project" value="UniProtKB-ARBA"/>
</dbReference>
<dbReference type="InterPro" id="IPR010473">
    <property type="entry name" value="GTPase-bd"/>
</dbReference>
<comment type="similarity">
    <text evidence="1">Belongs to the formin homology family. BNI1 subfamily.</text>
</comment>
<feature type="compositionally biased region" description="Pro residues" evidence="3">
    <location>
        <begin position="822"/>
        <end position="832"/>
    </location>
</feature>
<dbReference type="GO" id="GO:0051017">
    <property type="term" value="P:actin filament bundle assembly"/>
    <property type="evidence" value="ECO:0007669"/>
    <property type="project" value="TreeGrafter"/>
</dbReference>
<dbReference type="EMBL" id="LN719426">
    <property type="protein sequence ID" value="CEP07895.1"/>
    <property type="molecule type" value="Genomic_DNA"/>
</dbReference>
<dbReference type="InterPro" id="IPR015425">
    <property type="entry name" value="FH2_Formin"/>
</dbReference>
<dbReference type="Gene3D" id="1.25.10.10">
    <property type="entry name" value="Leucine-rich Repeat Variant"/>
    <property type="match status" value="1"/>
</dbReference>
<dbReference type="Pfam" id="PF02181">
    <property type="entry name" value="FH2"/>
    <property type="match status" value="1"/>
</dbReference>
<dbReference type="SUPFAM" id="SSF101447">
    <property type="entry name" value="Formin homology 2 domain (FH2 domain)"/>
    <property type="match status" value="1"/>
</dbReference>
<feature type="compositionally biased region" description="Low complexity" evidence="3">
    <location>
        <begin position="23"/>
        <end position="35"/>
    </location>
</feature>
<feature type="compositionally biased region" description="Polar residues" evidence="3">
    <location>
        <begin position="36"/>
        <end position="45"/>
    </location>
</feature>
<feature type="domain" description="GBD/FH3" evidence="4">
    <location>
        <begin position="83"/>
        <end position="490"/>
    </location>
</feature>